<dbReference type="GeneID" id="87805306"/>
<dbReference type="GO" id="GO:0030150">
    <property type="term" value="P:protein import into mitochondrial matrix"/>
    <property type="evidence" value="ECO:0007669"/>
    <property type="project" value="InterPro"/>
</dbReference>
<reference evidence="1" key="1">
    <citation type="submission" date="2023-10" db="EMBL/GenBank/DDBJ databases">
        <authorList>
            <person name="Noh H."/>
        </authorList>
    </citation>
    <scope>NUCLEOTIDE SEQUENCE</scope>
    <source>
        <strain evidence="1">DUCC4014</strain>
    </source>
</reference>
<proteinExistence type="predicted"/>
<dbReference type="Pfam" id="PF17112">
    <property type="entry name" value="Tom6"/>
    <property type="match status" value="1"/>
</dbReference>
<name>A0AAF1BNU9_9TREE</name>
<dbReference type="InterPro" id="IPR020266">
    <property type="entry name" value="Tom6"/>
</dbReference>
<dbReference type="Proteomes" id="UP000827549">
    <property type="component" value="Chromosome 2"/>
</dbReference>
<evidence type="ECO:0000313" key="1">
    <source>
        <dbReference type="EMBL" id="WOO78508.1"/>
    </source>
</evidence>
<evidence type="ECO:0000313" key="2">
    <source>
        <dbReference type="Proteomes" id="UP000827549"/>
    </source>
</evidence>
<dbReference type="GO" id="GO:0005742">
    <property type="term" value="C:mitochondrial outer membrane translocase complex"/>
    <property type="evidence" value="ECO:0007669"/>
    <property type="project" value="InterPro"/>
</dbReference>
<keyword evidence="2" id="KW-1185">Reference proteome</keyword>
<dbReference type="RefSeq" id="XP_062624540.1">
    <property type="nucleotide sequence ID" value="XM_062768556.1"/>
</dbReference>
<dbReference type="EMBL" id="CP086715">
    <property type="protein sequence ID" value="WOO78508.1"/>
    <property type="molecule type" value="Genomic_DNA"/>
</dbReference>
<gene>
    <name evidence="1" type="ORF">LOC62_02G002055</name>
</gene>
<sequence length="68" mass="7184">MSAPAKPLYLGPSGSQPQPSLVSWIWNEQIANPAHREGNIAIARAVGLFVAGVLFVRSDLSAALVPVF</sequence>
<organism evidence="1 2">
    <name type="scientific">Vanrija pseudolonga</name>
    <dbReference type="NCBI Taxonomy" id="143232"/>
    <lineage>
        <taxon>Eukaryota</taxon>
        <taxon>Fungi</taxon>
        <taxon>Dikarya</taxon>
        <taxon>Basidiomycota</taxon>
        <taxon>Agaricomycotina</taxon>
        <taxon>Tremellomycetes</taxon>
        <taxon>Trichosporonales</taxon>
        <taxon>Trichosporonaceae</taxon>
        <taxon>Vanrija</taxon>
    </lineage>
</organism>
<protein>
    <submittedName>
        <fullName evidence="1">Uncharacterized protein</fullName>
    </submittedName>
</protein>
<accession>A0AAF1BNU9</accession>
<dbReference type="AlphaFoldDB" id="A0AAF1BNU9"/>